<evidence type="ECO:0000313" key="2">
    <source>
        <dbReference type="Proteomes" id="UP001208570"/>
    </source>
</evidence>
<proteinExistence type="predicted"/>
<protein>
    <submittedName>
        <fullName evidence="1">Uncharacterized protein</fullName>
    </submittedName>
</protein>
<comment type="caution">
    <text evidence="1">The sequence shown here is derived from an EMBL/GenBank/DDBJ whole genome shotgun (WGS) entry which is preliminary data.</text>
</comment>
<organism evidence="1 2">
    <name type="scientific">Paralvinella palmiformis</name>
    <dbReference type="NCBI Taxonomy" id="53620"/>
    <lineage>
        <taxon>Eukaryota</taxon>
        <taxon>Metazoa</taxon>
        <taxon>Spiralia</taxon>
        <taxon>Lophotrochozoa</taxon>
        <taxon>Annelida</taxon>
        <taxon>Polychaeta</taxon>
        <taxon>Sedentaria</taxon>
        <taxon>Canalipalpata</taxon>
        <taxon>Terebellida</taxon>
        <taxon>Terebelliformia</taxon>
        <taxon>Alvinellidae</taxon>
        <taxon>Paralvinella</taxon>
    </lineage>
</organism>
<name>A0AAD9J6U8_9ANNE</name>
<gene>
    <name evidence="1" type="ORF">LSH36_553g01049</name>
</gene>
<reference evidence="1" key="1">
    <citation type="journal article" date="2023" name="Mol. Biol. Evol.">
        <title>Third-Generation Sequencing Reveals the Adaptive Role of the Epigenome in Three Deep-Sea Polychaetes.</title>
        <authorList>
            <person name="Perez M."/>
            <person name="Aroh O."/>
            <person name="Sun Y."/>
            <person name="Lan Y."/>
            <person name="Juniper S.K."/>
            <person name="Young C.R."/>
            <person name="Angers B."/>
            <person name="Qian P.Y."/>
        </authorList>
    </citation>
    <scope>NUCLEOTIDE SEQUENCE</scope>
    <source>
        <strain evidence="1">P08H-3</strain>
    </source>
</reference>
<sequence length="250" mass="26598">MNRKVAGSYPLGHRGGDTVDSTGYREVVIFASHRCLLDVSVITKGFRPIISMEANKARKMYIHEYALTYLEHKLAVDYVQLDKEVPKKQPGTVAKSEPRNLDRATKCYGGATGFTGRAIPSYKELVAIANPELKHTAHSAPATGLHLPRPPDVSTHLSLSGHTSSHLPLGLGSMMTLSGPDPTLMWTPPGAALAGSSLGGLVSESATSSLFVRSPLSAGVTNYPHSGLFGTDSVNAHFLKNPFIGSPALL</sequence>
<dbReference type="Proteomes" id="UP001208570">
    <property type="component" value="Unassembled WGS sequence"/>
</dbReference>
<dbReference type="AlphaFoldDB" id="A0AAD9J6U8"/>
<keyword evidence="2" id="KW-1185">Reference proteome</keyword>
<evidence type="ECO:0000313" key="1">
    <source>
        <dbReference type="EMBL" id="KAK2147434.1"/>
    </source>
</evidence>
<dbReference type="EMBL" id="JAODUP010000553">
    <property type="protein sequence ID" value="KAK2147434.1"/>
    <property type="molecule type" value="Genomic_DNA"/>
</dbReference>
<accession>A0AAD9J6U8</accession>